<dbReference type="InterPro" id="IPR045886">
    <property type="entry name" value="ThiF/MoeB/HesA"/>
</dbReference>
<organism evidence="7 8">
    <name type="scientific">Knufia fluminis</name>
    <dbReference type="NCBI Taxonomy" id="191047"/>
    <lineage>
        <taxon>Eukaryota</taxon>
        <taxon>Fungi</taxon>
        <taxon>Dikarya</taxon>
        <taxon>Ascomycota</taxon>
        <taxon>Pezizomycotina</taxon>
        <taxon>Eurotiomycetes</taxon>
        <taxon>Chaetothyriomycetidae</taxon>
        <taxon>Chaetothyriales</taxon>
        <taxon>Trichomeriaceae</taxon>
        <taxon>Knufia</taxon>
    </lineage>
</organism>
<comment type="caution">
    <text evidence="7">The sequence shown here is derived from an EMBL/GenBank/DDBJ whole genome shotgun (WGS) entry which is preliminary data.</text>
</comment>
<dbReference type="EMBL" id="JAKLMC020000006">
    <property type="protein sequence ID" value="KAK5955797.1"/>
    <property type="molecule type" value="Genomic_DNA"/>
</dbReference>
<evidence type="ECO:0000313" key="7">
    <source>
        <dbReference type="EMBL" id="KAK5955797.1"/>
    </source>
</evidence>
<feature type="region of interest" description="Disordered" evidence="5">
    <location>
        <begin position="1"/>
        <end position="23"/>
    </location>
</feature>
<protein>
    <recommendedName>
        <fullName evidence="4">NEDD8-activating enzyme E1 regulatory subunit</fullName>
    </recommendedName>
</protein>
<dbReference type="Pfam" id="PF00899">
    <property type="entry name" value="ThiF"/>
    <property type="match status" value="1"/>
</dbReference>
<dbReference type="InterPro" id="IPR035985">
    <property type="entry name" value="Ubiquitin-activating_enz"/>
</dbReference>
<comment type="similarity">
    <text evidence="2 4">Belongs to the ubiquitin-activating E1 family. ULA1 subfamily.</text>
</comment>
<dbReference type="SUPFAM" id="SSF69572">
    <property type="entry name" value="Activating enzymes of the ubiquitin-like proteins"/>
    <property type="match status" value="1"/>
</dbReference>
<keyword evidence="3 4" id="KW-0833">Ubl conjugation pathway</keyword>
<comment type="function">
    <text evidence="4">Regulatory subunit of the dimeric UBA3-ULA1 E1 enzyme.</text>
</comment>
<dbReference type="InterPro" id="IPR030667">
    <property type="entry name" value="APP-BP1"/>
</dbReference>
<dbReference type="GO" id="GO:0045116">
    <property type="term" value="P:protein neddylation"/>
    <property type="evidence" value="ECO:0007669"/>
    <property type="project" value="UniProtKB-UniRule"/>
</dbReference>
<dbReference type="PIRSF" id="PIRSF039099">
    <property type="entry name" value="APP-BP1"/>
    <property type="match status" value="1"/>
</dbReference>
<dbReference type="Gene3D" id="3.40.50.720">
    <property type="entry name" value="NAD(P)-binding Rossmann-like Domain"/>
    <property type="match status" value="2"/>
</dbReference>
<dbReference type="PANTHER" id="PTHR10953:SF29">
    <property type="entry name" value="NEDD8-ACTIVATING ENZYME E1 REGULATORY SUBUNIT"/>
    <property type="match status" value="1"/>
</dbReference>
<sequence length="543" mass="60362">MAESAPREVTPPPLQAVHAPSAKERKYDRQLRLWAASGQRALEESHVLLVVGNTSGSNSSVAGVETLKNLILPSIGHFTIADSAKVTEADLGINFFLEDSSLGRSRAEETTKFLQELNEDVQGHSISEPLEQWLPKQDSLKPFNLILIGAPLPEQELQRLSTYALEQSIPLVYIKSQGLFSTSSIQLPAEFPIVDTHPDPETVQDLRLLRPWDELQAAEKELGDLTQLPDHEHGHVPWLLLLLRYLEEWKQSHEGKYPSEFKEKTEFRSFVGSKARTNNAEGGEENFDEACAAVLKSISPPSLGSGCRDMFAMDSCTNLTQSSSNFWIVANAIKQFYDRHDVLPLPGGLPDMKATSAAYIKLQTIYKSKARSDVAEVTNTVRKLESSFGRSEPSQIPTSEIEQFCKNASFVRVLTNHSKQPLPELRLQKGDSKTLAKLPTMLTNFQSISEVFLAMNIDTIPSATLTELKALEDMIEGGTLEERIDKAIEEVRRTQGNEMHNTSSITGGMVAQEAIKLLTRQYVPVDGVVIWDGIRSRTEVVKI</sequence>
<feature type="domain" description="THIF-type NAD/FAD binding fold" evidence="6">
    <location>
        <begin position="27"/>
        <end position="147"/>
    </location>
</feature>
<evidence type="ECO:0000256" key="4">
    <source>
        <dbReference type="PIRNR" id="PIRNR039099"/>
    </source>
</evidence>
<dbReference type="GO" id="GO:0019781">
    <property type="term" value="F:NEDD8 activating enzyme activity"/>
    <property type="evidence" value="ECO:0007669"/>
    <property type="project" value="UniProtKB-UniRule"/>
</dbReference>
<name>A0AAN8EPQ2_9EURO</name>
<proteinExistence type="inferred from homology"/>
<accession>A0AAN8EPQ2</accession>
<dbReference type="AlphaFoldDB" id="A0AAN8EPQ2"/>
<dbReference type="InterPro" id="IPR000594">
    <property type="entry name" value="ThiF_NAD_FAD-bd"/>
</dbReference>
<gene>
    <name evidence="7" type="ORF">OHC33_003438</name>
</gene>
<evidence type="ECO:0000256" key="3">
    <source>
        <dbReference type="ARBA" id="ARBA00022786"/>
    </source>
</evidence>
<dbReference type="GO" id="GO:0005737">
    <property type="term" value="C:cytoplasm"/>
    <property type="evidence" value="ECO:0007669"/>
    <property type="project" value="TreeGrafter"/>
</dbReference>
<evidence type="ECO:0000259" key="6">
    <source>
        <dbReference type="Pfam" id="PF00899"/>
    </source>
</evidence>
<evidence type="ECO:0000313" key="8">
    <source>
        <dbReference type="Proteomes" id="UP001316803"/>
    </source>
</evidence>
<evidence type="ECO:0000256" key="2">
    <source>
        <dbReference type="ARBA" id="ARBA00006868"/>
    </source>
</evidence>
<reference evidence="7 8" key="1">
    <citation type="submission" date="2022-12" db="EMBL/GenBank/DDBJ databases">
        <title>Genomic features and morphological characterization of a novel Knufia sp. strain isolated from spacecraft assembly facility.</title>
        <authorList>
            <person name="Teixeira M."/>
            <person name="Chander A.M."/>
            <person name="Stajich J.E."/>
            <person name="Venkateswaran K."/>
        </authorList>
    </citation>
    <scope>NUCLEOTIDE SEQUENCE [LARGE SCALE GENOMIC DNA]</scope>
    <source>
        <strain evidence="7 8">FJI-L2-BK-P2</strain>
    </source>
</reference>
<evidence type="ECO:0000256" key="5">
    <source>
        <dbReference type="SAM" id="MobiDB-lite"/>
    </source>
</evidence>
<evidence type="ECO:0000256" key="1">
    <source>
        <dbReference type="ARBA" id="ARBA00005032"/>
    </source>
</evidence>
<dbReference type="PANTHER" id="PTHR10953">
    <property type="entry name" value="UBIQUITIN-ACTIVATING ENZYME E1"/>
    <property type="match status" value="1"/>
</dbReference>
<comment type="pathway">
    <text evidence="1 4">Protein modification; protein neddylation.</text>
</comment>
<keyword evidence="8" id="KW-1185">Reference proteome</keyword>
<dbReference type="Proteomes" id="UP001316803">
    <property type="component" value="Unassembled WGS sequence"/>
</dbReference>